<reference evidence="4" key="2">
    <citation type="journal article" date="2023" name="Int. J. Syst. Evol. Microbiol.">
        <title>Streptomyces marispadix sp. nov., isolated from marine beach sediment of the Northern Coast of Portugal.</title>
        <authorList>
            <person name="dos Santos J.D.N."/>
            <person name="Vitorino I.R."/>
            <person name="Kallscheuer N."/>
            <person name="Srivastava A."/>
            <person name="Krautwurst S."/>
            <person name="Marz M."/>
            <person name="Jogler C."/>
            <person name="Lobo Da Cunha A."/>
            <person name="Catita J."/>
            <person name="Goncalves H."/>
            <person name="Gonzalez I."/>
            <person name="Reyes F."/>
            <person name="Lage O.M."/>
        </authorList>
    </citation>
    <scope>NUCLEOTIDE SEQUENCE</scope>
    <source>
        <strain evidence="4">M600PL45_2</strain>
    </source>
</reference>
<keyword evidence="2" id="KW-1133">Transmembrane helix</keyword>
<dbReference type="Gene3D" id="1.10.260.40">
    <property type="entry name" value="lambda repressor-like DNA-binding domains"/>
    <property type="match status" value="1"/>
</dbReference>
<feature type="domain" description="HTH cro/C1-type" evidence="3">
    <location>
        <begin position="16"/>
        <end position="72"/>
    </location>
</feature>
<reference evidence="4" key="1">
    <citation type="submission" date="2022-03" db="EMBL/GenBank/DDBJ databases">
        <authorList>
            <person name="Santos J.D.N."/>
            <person name="Kallscheuer N."/>
            <person name="Jogler C."/>
            <person name="Lage O.M."/>
        </authorList>
    </citation>
    <scope>NUCLEOTIDE SEQUENCE</scope>
    <source>
        <strain evidence="4">M600PL45_2</strain>
    </source>
</reference>
<evidence type="ECO:0000256" key="2">
    <source>
        <dbReference type="SAM" id="Phobius"/>
    </source>
</evidence>
<dbReference type="SUPFAM" id="SSF47413">
    <property type="entry name" value="lambda repressor-like DNA-binding domains"/>
    <property type="match status" value="1"/>
</dbReference>
<dbReference type="InterPro" id="IPR010982">
    <property type="entry name" value="Lambda_DNA-bd_dom_sf"/>
</dbReference>
<dbReference type="RefSeq" id="WP_241062174.1">
    <property type="nucleotide sequence ID" value="NZ_JAKWJU010000002.1"/>
</dbReference>
<feature type="region of interest" description="Disordered" evidence="1">
    <location>
        <begin position="102"/>
        <end position="179"/>
    </location>
</feature>
<gene>
    <name evidence="4" type="ORF">MMA15_23785</name>
</gene>
<dbReference type="InterPro" id="IPR001387">
    <property type="entry name" value="Cro/C1-type_HTH"/>
</dbReference>
<keyword evidence="5" id="KW-1185">Reference proteome</keyword>
<dbReference type="InterPro" id="IPR017853">
    <property type="entry name" value="GH"/>
</dbReference>
<evidence type="ECO:0000259" key="3">
    <source>
        <dbReference type="SMART" id="SM00530"/>
    </source>
</evidence>
<feature type="region of interest" description="Disordered" evidence="1">
    <location>
        <begin position="207"/>
        <end position="238"/>
    </location>
</feature>
<feature type="transmembrane region" description="Helical" evidence="2">
    <location>
        <begin position="184"/>
        <end position="208"/>
    </location>
</feature>
<keyword evidence="2" id="KW-0472">Membrane</keyword>
<organism evidence="4 5">
    <name type="scientific">Streptomyces marispadix</name>
    <dbReference type="NCBI Taxonomy" id="2922868"/>
    <lineage>
        <taxon>Bacteria</taxon>
        <taxon>Bacillati</taxon>
        <taxon>Actinomycetota</taxon>
        <taxon>Actinomycetes</taxon>
        <taxon>Kitasatosporales</taxon>
        <taxon>Streptomycetaceae</taxon>
        <taxon>Streptomyces</taxon>
    </lineage>
</organism>
<sequence>MSTERDRSVPAGLGEELEALKLRSGRSYAALAHRTGLSRSSVHRYCQGLTVPGTFGTVEAVARACGADDQEVDRLYRAWRRSVSVGEPVAGQARELVEEVADPGGTARDAESATGAAQGAGAGSGPAVSAATAPASKAAPTSARRALAEAPPPGTGTGAGGAPGHGRLTAAEAPRPRAVRSRSWLRGVTLLAVLAVVSYAVTVSAPYLDGAGPGPGTAVRPEARGKSSGGQRLEGPDWTVKPRGVSPKFFGLTLNTDTGRMPGFRTGSVRLWDSETRWGSIEPHRRDYDWSTADRMVSSAQRKGLPVLFTLSGTPLWAGPPHARRSGYEDSLASPPRDLADWDHFVKKVAERYKGRIDSYELWDYPSHRLHYAGSLSTLSEMVERASRIIRRADPSALVACPSFGRLWTKEGRERLRSFARTGAFGSCDAAALKLAPRKATGPPEEIIELARTVRDLLYEEGVADIPLWNTGTDRDIAVAPPLDARRARDYAVRFYLAGLYGHHSGVRRMYFYSWGSTGVPLVVQPVAGRPTEAGLRMERLYERLADARVSGCGKGEAMGLADGAYTCRFERHGERLDVFWTARGRAATVLAEDAHLVRHLDGTDERARAGARLGFGEEPVLVEHRKGGEG</sequence>
<proteinExistence type="predicted"/>
<dbReference type="SMART" id="SM00530">
    <property type="entry name" value="HTH_XRE"/>
    <property type="match status" value="1"/>
</dbReference>
<feature type="compositionally biased region" description="Low complexity" evidence="1">
    <location>
        <begin position="125"/>
        <end position="143"/>
    </location>
</feature>
<dbReference type="Pfam" id="PF13560">
    <property type="entry name" value="HTH_31"/>
    <property type="match status" value="1"/>
</dbReference>
<dbReference type="Gene3D" id="3.20.20.80">
    <property type="entry name" value="Glycosidases"/>
    <property type="match status" value="1"/>
</dbReference>
<dbReference type="CDD" id="cd00093">
    <property type="entry name" value="HTH_XRE"/>
    <property type="match status" value="1"/>
</dbReference>
<dbReference type="PANTHER" id="PTHR12631:SF10">
    <property type="entry name" value="BETA-XYLOSIDASE-LIKE PROTEIN-RELATED"/>
    <property type="match status" value="1"/>
</dbReference>
<dbReference type="InterPro" id="IPR051923">
    <property type="entry name" value="Glycosyl_Hydrolase_39"/>
</dbReference>
<name>A0ABS9T450_9ACTN</name>
<protein>
    <submittedName>
        <fullName evidence="4">Helix-turn-helix domain-containing protein</fullName>
    </submittedName>
</protein>
<evidence type="ECO:0000313" key="5">
    <source>
        <dbReference type="Proteomes" id="UP001166784"/>
    </source>
</evidence>
<evidence type="ECO:0000256" key="1">
    <source>
        <dbReference type="SAM" id="MobiDB-lite"/>
    </source>
</evidence>
<dbReference type="Proteomes" id="UP001166784">
    <property type="component" value="Unassembled WGS sequence"/>
</dbReference>
<dbReference type="PANTHER" id="PTHR12631">
    <property type="entry name" value="ALPHA-L-IDURONIDASE"/>
    <property type="match status" value="1"/>
</dbReference>
<comment type="caution">
    <text evidence="4">The sequence shown here is derived from an EMBL/GenBank/DDBJ whole genome shotgun (WGS) entry which is preliminary data.</text>
</comment>
<feature type="compositionally biased region" description="Gly residues" evidence="1">
    <location>
        <begin position="155"/>
        <end position="164"/>
    </location>
</feature>
<dbReference type="EMBL" id="JAKWJU010000002">
    <property type="protein sequence ID" value="MCH6163302.1"/>
    <property type="molecule type" value="Genomic_DNA"/>
</dbReference>
<keyword evidence="2" id="KW-0812">Transmembrane</keyword>
<accession>A0ABS9T450</accession>
<evidence type="ECO:0000313" key="4">
    <source>
        <dbReference type="EMBL" id="MCH6163302.1"/>
    </source>
</evidence>
<dbReference type="SUPFAM" id="SSF51445">
    <property type="entry name" value="(Trans)glycosidases"/>
    <property type="match status" value="1"/>
</dbReference>